<organism evidence="3 4">
    <name type="scientific">Pseudorhodoferax aquiterrae</name>
    <dbReference type="NCBI Taxonomy" id="747304"/>
    <lineage>
        <taxon>Bacteria</taxon>
        <taxon>Pseudomonadati</taxon>
        <taxon>Pseudomonadota</taxon>
        <taxon>Betaproteobacteria</taxon>
        <taxon>Burkholderiales</taxon>
        <taxon>Comamonadaceae</taxon>
    </lineage>
</organism>
<evidence type="ECO:0008006" key="5">
    <source>
        <dbReference type="Google" id="ProtNLM"/>
    </source>
</evidence>
<evidence type="ECO:0000313" key="3">
    <source>
        <dbReference type="EMBL" id="GHC72718.1"/>
    </source>
</evidence>
<dbReference type="Proteomes" id="UP000626210">
    <property type="component" value="Unassembled WGS sequence"/>
</dbReference>
<protein>
    <recommendedName>
        <fullName evidence="5">PilZ domain-containing protein</fullName>
    </recommendedName>
</protein>
<gene>
    <name evidence="3" type="ORF">GCM10007320_08780</name>
</gene>
<feature type="coiled-coil region" evidence="1">
    <location>
        <begin position="73"/>
        <end position="107"/>
    </location>
</feature>
<evidence type="ECO:0000256" key="2">
    <source>
        <dbReference type="SAM" id="Phobius"/>
    </source>
</evidence>
<name>A0ABQ3FX69_9BURK</name>
<sequence>MDKKQESPTLPKDGRFGVGIAFTVAWVGMIVLYMVFNLDKMAALEPNAFGDFLAGAFGPVALLWLVLGYMQQGEELQQNTEALRLQAAELKASVEEQRNMVRTANLQIESDAQARRAALEDLRRLARPILRVRVAIENVAEDEFDPERLMWLINISSHGSRCRGVSAQLKFQRENILIPVQLDQHAEDGWNGVIEIGENPIPHSIYIQCTTSRNEIEHQVYNLLRQGDHGWESAEIPVRVITDAITYPDRDRPAAAP</sequence>
<evidence type="ECO:0000256" key="1">
    <source>
        <dbReference type="SAM" id="Coils"/>
    </source>
</evidence>
<reference evidence="4" key="1">
    <citation type="journal article" date="2019" name="Int. J. Syst. Evol. Microbiol.">
        <title>The Global Catalogue of Microorganisms (GCM) 10K type strain sequencing project: providing services to taxonomists for standard genome sequencing and annotation.</title>
        <authorList>
            <consortium name="The Broad Institute Genomics Platform"/>
            <consortium name="The Broad Institute Genome Sequencing Center for Infectious Disease"/>
            <person name="Wu L."/>
            <person name="Ma J."/>
        </authorList>
    </citation>
    <scope>NUCLEOTIDE SEQUENCE [LARGE SCALE GENOMIC DNA]</scope>
    <source>
        <strain evidence="4">KCTC 23314</strain>
    </source>
</reference>
<comment type="caution">
    <text evidence="3">The sequence shown here is derived from an EMBL/GenBank/DDBJ whole genome shotgun (WGS) entry which is preliminary data.</text>
</comment>
<accession>A0ABQ3FX69</accession>
<keyword evidence="4" id="KW-1185">Reference proteome</keyword>
<keyword evidence="1" id="KW-0175">Coiled coil</keyword>
<keyword evidence="2" id="KW-0812">Transmembrane</keyword>
<feature type="transmembrane region" description="Helical" evidence="2">
    <location>
        <begin position="16"/>
        <end position="36"/>
    </location>
</feature>
<feature type="transmembrane region" description="Helical" evidence="2">
    <location>
        <begin position="48"/>
        <end position="70"/>
    </location>
</feature>
<dbReference type="EMBL" id="BMYK01000002">
    <property type="protein sequence ID" value="GHC72718.1"/>
    <property type="molecule type" value="Genomic_DNA"/>
</dbReference>
<keyword evidence="2" id="KW-0472">Membrane</keyword>
<proteinExistence type="predicted"/>
<evidence type="ECO:0000313" key="4">
    <source>
        <dbReference type="Proteomes" id="UP000626210"/>
    </source>
</evidence>
<dbReference type="RefSeq" id="WP_189685743.1">
    <property type="nucleotide sequence ID" value="NZ_BMYK01000002.1"/>
</dbReference>
<keyword evidence="2" id="KW-1133">Transmembrane helix</keyword>